<accession>A0A2Z6R0X4</accession>
<proteinExistence type="predicted"/>
<feature type="compositionally biased region" description="Acidic residues" evidence="1">
    <location>
        <begin position="104"/>
        <end position="116"/>
    </location>
</feature>
<reference evidence="2 3" key="1">
    <citation type="submission" date="2017-11" db="EMBL/GenBank/DDBJ databases">
        <title>The genome of Rhizophagus clarus HR1 reveals common genetic basis of auxotrophy among arbuscular mycorrhizal fungi.</title>
        <authorList>
            <person name="Kobayashi Y."/>
        </authorList>
    </citation>
    <scope>NUCLEOTIDE SEQUENCE [LARGE SCALE GENOMIC DNA]</scope>
    <source>
        <strain evidence="2 3">HR1</strain>
    </source>
</reference>
<protein>
    <submittedName>
        <fullName evidence="2">Uncharacterized protein</fullName>
    </submittedName>
</protein>
<dbReference type="AlphaFoldDB" id="A0A2Z6R0X4"/>
<dbReference type="EMBL" id="BEXD01000305">
    <property type="protein sequence ID" value="GBB86296.1"/>
    <property type="molecule type" value="Genomic_DNA"/>
</dbReference>
<keyword evidence="3" id="KW-1185">Reference proteome</keyword>
<comment type="caution">
    <text evidence="2">The sequence shown here is derived from an EMBL/GenBank/DDBJ whole genome shotgun (WGS) entry which is preliminary data.</text>
</comment>
<evidence type="ECO:0000313" key="2">
    <source>
        <dbReference type="EMBL" id="GBB86296.1"/>
    </source>
</evidence>
<organism evidence="2 3">
    <name type="scientific">Rhizophagus clarus</name>
    <dbReference type="NCBI Taxonomy" id="94130"/>
    <lineage>
        <taxon>Eukaryota</taxon>
        <taxon>Fungi</taxon>
        <taxon>Fungi incertae sedis</taxon>
        <taxon>Mucoromycota</taxon>
        <taxon>Glomeromycotina</taxon>
        <taxon>Glomeromycetes</taxon>
        <taxon>Glomerales</taxon>
        <taxon>Glomeraceae</taxon>
        <taxon>Rhizophagus</taxon>
    </lineage>
</organism>
<dbReference type="Proteomes" id="UP000247702">
    <property type="component" value="Unassembled WGS sequence"/>
</dbReference>
<name>A0A2Z6R0X4_9GLOM</name>
<feature type="region of interest" description="Disordered" evidence="1">
    <location>
        <begin position="85"/>
        <end position="116"/>
    </location>
</feature>
<evidence type="ECO:0000313" key="3">
    <source>
        <dbReference type="Proteomes" id="UP000247702"/>
    </source>
</evidence>
<gene>
    <name evidence="2" type="ORF">RclHR1_12720003</name>
</gene>
<evidence type="ECO:0000256" key="1">
    <source>
        <dbReference type="SAM" id="MobiDB-lite"/>
    </source>
</evidence>
<sequence length="116" mass="13421">MGLFWTLELAKNWHFKRASAGNLSQTPHFEEKKWLKNFEIINQSRIHMTNAETDQQLSKLLQKTDGLDPYEIPASIKEAVTTIGWQDYWGDEDPDDPTNCQSEYSEDPSDSDEDPD</sequence>